<keyword evidence="2" id="KW-1185">Reference proteome</keyword>
<dbReference type="OrthoDB" id="5859553at2759"/>
<organism evidence="1 2">
    <name type="scientific">Oesophagostomum dentatum</name>
    <name type="common">Nodular worm</name>
    <dbReference type="NCBI Taxonomy" id="61180"/>
    <lineage>
        <taxon>Eukaryota</taxon>
        <taxon>Metazoa</taxon>
        <taxon>Ecdysozoa</taxon>
        <taxon>Nematoda</taxon>
        <taxon>Chromadorea</taxon>
        <taxon>Rhabditida</taxon>
        <taxon>Rhabditina</taxon>
        <taxon>Rhabditomorpha</taxon>
        <taxon>Strongyloidea</taxon>
        <taxon>Strongylidae</taxon>
        <taxon>Oesophagostomum</taxon>
    </lineage>
</organism>
<reference evidence="1 2" key="1">
    <citation type="submission" date="2014-03" db="EMBL/GenBank/DDBJ databases">
        <title>Draft genome of the hookworm Oesophagostomum dentatum.</title>
        <authorList>
            <person name="Mitreva M."/>
        </authorList>
    </citation>
    <scope>NUCLEOTIDE SEQUENCE [LARGE SCALE GENOMIC DNA]</scope>
    <source>
        <strain evidence="1 2">OD-Hann</strain>
    </source>
</reference>
<name>A0A0B1SWS9_OESDE</name>
<dbReference type="AlphaFoldDB" id="A0A0B1SWS9"/>
<evidence type="ECO:0000313" key="1">
    <source>
        <dbReference type="EMBL" id="KHJ89738.1"/>
    </source>
</evidence>
<accession>A0A0B1SWS9</accession>
<protein>
    <submittedName>
        <fullName evidence="1">Uncharacterized protein</fullName>
    </submittedName>
</protein>
<dbReference type="EMBL" id="KN553825">
    <property type="protein sequence ID" value="KHJ89738.1"/>
    <property type="molecule type" value="Genomic_DNA"/>
</dbReference>
<evidence type="ECO:0000313" key="2">
    <source>
        <dbReference type="Proteomes" id="UP000053660"/>
    </source>
</evidence>
<proteinExistence type="predicted"/>
<dbReference type="Proteomes" id="UP000053660">
    <property type="component" value="Unassembled WGS sequence"/>
</dbReference>
<sequence>MVLRKKGERFRTAGKSAIEVKVLLSDLYQEHRDAYELMIADVMELPTPDQREIPFSDDAEWVASRVLAINRAQNRLLVSSFPPWTVMQRMWKVYGPLRQSAAIIGGDYEKFANECINVAYNQYYRLKNGIKVADEIPGDLLDLCYAITCERMREHSENVEALKKKPGREPRKTKKWLTLKPRERPPSVPSQRTANANLLSRCRRVYDEKRQTKRRRWNTMRYLHNALPGCVIEGIDVFDMAQRTNLSVAGMFGPEHKVGLTEMPFASDMDNRPAYLDMEELLDLMDHTLALQSGTTVDQEGKPQPSIDFLTVRGLHFKAVTGERGRCHLMVSPSAIPVPPVTVDRYGNMTSIQRAAVPCALYPELVSRKIRGDDDEQFCRTIESPVQYDDYLTPPSADNCPACLRTTEDYADMDFARTCLNGLPQDLEEEIDELEIDTENTTYRPPQEFEKLKIRGDDGEQFCRTIESPVEYDDQLTPPSADNCPACLHTTEDYADMDFARTCLNGLPQDLEEEIDELEIDTENTTYRPPQEFEKLMSDDELIKLL</sequence>
<gene>
    <name evidence="1" type="ORF">OESDEN_10429</name>
</gene>